<proteinExistence type="predicted"/>
<accession>A0A1Y4LXH2</accession>
<dbReference type="Proteomes" id="UP000195447">
    <property type="component" value="Unassembled WGS sequence"/>
</dbReference>
<dbReference type="Pfam" id="PF03358">
    <property type="entry name" value="FMN_red"/>
    <property type="match status" value="1"/>
</dbReference>
<reference evidence="3" key="1">
    <citation type="submission" date="2017-04" db="EMBL/GenBank/DDBJ databases">
        <title>Function of individual gut microbiota members based on whole genome sequencing of pure cultures obtained from chicken caecum.</title>
        <authorList>
            <person name="Medvecky M."/>
            <person name="Cejkova D."/>
            <person name="Polansky O."/>
            <person name="Karasova D."/>
            <person name="Kubasova T."/>
            <person name="Cizek A."/>
            <person name="Rychlik I."/>
        </authorList>
    </citation>
    <scope>NUCLEOTIDE SEQUENCE [LARGE SCALE GENOMIC DNA]</scope>
    <source>
        <strain evidence="3">An178</strain>
    </source>
</reference>
<name>A0A1Y4LXH2_9FIRM</name>
<dbReference type="GO" id="GO:0005829">
    <property type="term" value="C:cytosol"/>
    <property type="evidence" value="ECO:0007669"/>
    <property type="project" value="TreeGrafter"/>
</dbReference>
<evidence type="ECO:0000313" key="3">
    <source>
        <dbReference type="Proteomes" id="UP000195447"/>
    </source>
</evidence>
<dbReference type="GO" id="GO:0010181">
    <property type="term" value="F:FMN binding"/>
    <property type="evidence" value="ECO:0007669"/>
    <property type="project" value="TreeGrafter"/>
</dbReference>
<dbReference type="GO" id="GO:0016491">
    <property type="term" value="F:oxidoreductase activity"/>
    <property type="evidence" value="ECO:0007669"/>
    <property type="project" value="InterPro"/>
</dbReference>
<dbReference type="InterPro" id="IPR050712">
    <property type="entry name" value="NAD(P)H-dep_reductase"/>
</dbReference>
<dbReference type="PANTHER" id="PTHR30543">
    <property type="entry name" value="CHROMATE REDUCTASE"/>
    <property type="match status" value="1"/>
</dbReference>
<evidence type="ECO:0000259" key="1">
    <source>
        <dbReference type="Pfam" id="PF03358"/>
    </source>
</evidence>
<dbReference type="AlphaFoldDB" id="A0A1Y4LXH2"/>
<dbReference type="InterPro" id="IPR005025">
    <property type="entry name" value="FMN_Rdtase-like_dom"/>
</dbReference>
<comment type="caution">
    <text evidence="2">The sequence shown here is derived from an EMBL/GenBank/DDBJ whole genome shotgun (WGS) entry which is preliminary data.</text>
</comment>
<dbReference type="PANTHER" id="PTHR30543:SF21">
    <property type="entry name" value="NAD(P)H-DEPENDENT FMN REDUCTASE LOT6"/>
    <property type="match status" value="1"/>
</dbReference>
<dbReference type="EMBL" id="NFKM01000004">
    <property type="protein sequence ID" value="OUP61296.1"/>
    <property type="molecule type" value="Genomic_DNA"/>
</dbReference>
<keyword evidence="3" id="KW-1185">Reference proteome</keyword>
<feature type="domain" description="NADPH-dependent FMN reductase-like" evidence="1">
    <location>
        <begin position="6"/>
        <end position="149"/>
    </location>
</feature>
<gene>
    <name evidence="2" type="ORF">B5F14_03010</name>
</gene>
<evidence type="ECO:0000313" key="2">
    <source>
        <dbReference type="EMBL" id="OUP61296.1"/>
    </source>
</evidence>
<organism evidence="2 3">
    <name type="scientific">Faecalitalea cylindroides</name>
    <dbReference type="NCBI Taxonomy" id="39483"/>
    <lineage>
        <taxon>Bacteria</taxon>
        <taxon>Bacillati</taxon>
        <taxon>Bacillota</taxon>
        <taxon>Erysipelotrichia</taxon>
        <taxon>Erysipelotrichales</taxon>
        <taxon>Erysipelotrichaceae</taxon>
        <taxon>Faecalitalea</taxon>
    </lineage>
</organism>
<dbReference type="InterPro" id="IPR029039">
    <property type="entry name" value="Flavoprotein-like_sf"/>
</dbReference>
<sequence length="189" mass="21818">MMIMKKILFIVGSLRRHSFNAQLAGYVEDKIKDKVEVSYLQYRDIPYMNEDLENPEPIDIRRIKKEVMEADGVWIFTPEYNGFIPGLLKNLLDWLSRRIDLQAEWNQTALANKPVTYSGAAGKSGSAKAQAQLEVLLPFILMDVVNKHTAKVQIKPEDHKTQILTLNKEEEEMIDFQINDFLSHLNVQN</sequence>
<protein>
    <recommendedName>
        <fullName evidence="1">NADPH-dependent FMN reductase-like domain-containing protein</fullName>
    </recommendedName>
</protein>
<dbReference type="SUPFAM" id="SSF52218">
    <property type="entry name" value="Flavoproteins"/>
    <property type="match status" value="1"/>
</dbReference>
<dbReference type="Gene3D" id="3.40.50.360">
    <property type="match status" value="1"/>
</dbReference>